<sequence length="51" mass="6183">MNVNSHFRPVEFRSIFCCSSFFPMVKRRDWPPCTNRRKTKIAPRSDTRNHQ</sequence>
<gene>
    <name evidence="1" type="ORF">EVA_11577</name>
</gene>
<name>J9GEV2_9ZZZZ</name>
<comment type="caution">
    <text evidence="1">The sequence shown here is derived from an EMBL/GenBank/DDBJ whole genome shotgun (WGS) entry which is preliminary data.</text>
</comment>
<proteinExistence type="predicted"/>
<organism evidence="1">
    <name type="scientific">gut metagenome</name>
    <dbReference type="NCBI Taxonomy" id="749906"/>
    <lineage>
        <taxon>unclassified sequences</taxon>
        <taxon>metagenomes</taxon>
        <taxon>organismal metagenomes</taxon>
    </lineage>
</organism>
<dbReference type="EMBL" id="AMCI01003426">
    <property type="protein sequence ID" value="EJX00318.1"/>
    <property type="molecule type" value="Genomic_DNA"/>
</dbReference>
<protein>
    <submittedName>
        <fullName evidence="1">Uncharacterized protein</fullName>
    </submittedName>
</protein>
<evidence type="ECO:0000313" key="1">
    <source>
        <dbReference type="EMBL" id="EJX00318.1"/>
    </source>
</evidence>
<dbReference type="AlphaFoldDB" id="J9GEV2"/>
<reference evidence="1" key="1">
    <citation type="journal article" date="2012" name="PLoS ONE">
        <title>Gene sets for utilization of primary and secondary nutrition supplies in the distal gut of endangered iberian lynx.</title>
        <authorList>
            <person name="Alcaide M."/>
            <person name="Messina E."/>
            <person name="Richter M."/>
            <person name="Bargiela R."/>
            <person name="Peplies J."/>
            <person name="Huws S.A."/>
            <person name="Newbold C.J."/>
            <person name="Golyshin P.N."/>
            <person name="Simon M.A."/>
            <person name="Lopez G."/>
            <person name="Yakimov M.M."/>
            <person name="Ferrer M."/>
        </authorList>
    </citation>
    <scope>NUCLEOTIDE SEQUENCE</scope>
</reference>
<accession>J9GEV2</accession>